<dbReference type="EMBL" id="JAPDRN010000181">
    <property type="protein sequence ID" value="KAJ9614888.1"/>
    <property type="molecule type" value="Genomic_DNA"/>
</dbReference>
<dbReference type="InterPro" id="IPR047122">
    <property type="entry name" value="Trans-enoyl_RdTase-like"/>
</dbReference>
<evidence type="ECO:0000313" key="5">
    <source>
        <dbReference type="Proteomes" id="UP001172681"/>
    </source>
</evidence>
<dbReference type="PANTHER" id="PTHR45348">
    <property type="entry name" value="HYPOTHETICAL OXIDOREDUCTASE (EUROFUNG)"/>
    <property type="match status" value="1"/>
</dbReference>
<dbReference type="SUPFAM" id="SSF51735">
    <property type="entry name" value="NAD(P)-binding Rossmann-fold domains"/>
    <property type="match status" value="1"/>
</dbReference>
<dbReference type="GO" id="GO:0016651">
    <property type="term" value="F:oxidoreductase activity, acting on NAD(P)H"/>
    <property type="evidence" value="ECO:0007669"/>
    <property type="project" value="InterPro"/>
</dbReference>
<protein>
    <recommendedName>
        <fullName evidence="3">Enoyl reductase (ER) domain-containing protein</fullName>
    </recommendedName>
</protein>
<dbReference type="CDD" id="cd08249">
    <property type="entry name" value="enoyl_reductase_like"/>
    <property type="match status" value="1"/>
</dbReference>
<comment type="similarity">
    <text evidence="1">Belongs to the zinc-containing alcohol dehydrogenase family.</text>
</comment>
<name>A0AA39CNL3_9EURO</name>
<reference evidence="4" key="1">
    <citation type="submission" date="2022-10" db="EMBL/GenBank/DDBJ databases">
        <title>Culturing micro-colonial fungi from biological soil crusts in the Mojave desert and describing Neophaeococcomyces mojavensis, and introducing the new genera and species Taxawa tesnikishii.</title>
        <authorList>
            <person name="Kurbessoian T."/>
            <person name="Stajich J.E."/>
        </authorList>
    </citation>
    <scope>NUCLEOTIDE SEQUENCE</scope>
    <source>
        <strain evidence="4">TK_35</strain>
    </source>
</reference>
<dbReference type="Pfam" id="PF00107">
    <property type="entry name" value="ADH_zinc_N"/>
    <property type="match status" value="1"/>
</dbReference>
<dbReference type="InterPro" id="IPR013149">
    <property type="entry name" value="ADH-like_C"/>
</dbReference>
<evidence type="ECO:0000256" key="2">
    <source>
        <dbReference type="ARBA" id="ARBA00023002"/>
    </source>
</evidence>
<dbReference type="InterPro" id="IPR020843">
    <property type="entry name" value="ER"/>
</dbReference>
<keyword evidence="5" id="KW-1185">Reference proteome</keyword>
<dbReference type="AlphaFoldDB" id="A0AA39CNL3"/>
<dbReference type="InterPro" id="IPR013154">
    <property type="entry name" value="ADH-like_N"/>
</dbReference>
<accession>A0AA39CNL3</accession>
<organism evidence="4 5">
    <name type="scientific">Knufia peltigerae</name>
    <dbReference type="NCBI Taxonomy" id="1002370"/>
    <lineage>
        <taxon>Eukaryota</taxon>
        <taxon>Fungi</taxon>
        <taxon>Dikarya</taxon>
        <taxon>Ascomycota</taxon>
        <taxon>Pezizomycotina</taxon>
        <taxon>Eurotiomycetes</taxon>
        <taxon>Chaetothyriomycetidae</taxon>
        <taxon>Chaetothyriales</taxon>
        <taxon>Trichomeriaceae</taxon>
        <taxon>Knufia</taxon>
    </lineage>
</organism>
<dbReference type="SUPFAM" id="SSF50129">
    <property type="entry name" value="GroES-like"/>
    <property type="match status" value="1"/>
</dbReference>
<keyword evidence="2" id="KW-0560">Oxidoreductase</keyword>
<comment type="caution">
    <text evidence="4">The sequence shown here is derived from an EMBL/GenBank/DDBJ whole genome shotgun (WGS) entry which is preliminary data.</text>
</comment>
<dbReference type="InterPro" id="IPR036291">
    <property type="entry name" value="NAD(P)-bd_dom_sf"/>
</dbReference>
<dbReference type="SMART" id="SM00829">
    <property type="entry name" value="PKS_ER"/>
    <property type="match status" value="1"/>
</dbReference>
<dbReference type="Gene3D" id="3.90.180.10">
    <property type="entry name" value="Medium-chain alcohol dehydrogenases, catalytic domain"/>
    <property type="match status" value="1"/>
</dbReference>
<dbReference type="PANTHER" id="PTHR45348:SF2">
    <property type="entry name" value="ZINC-TYPE ALCOHOL DEHYDROGENASE-LIKE PROTEIN C2E1P3.01"/>
    <property type="match status" value="1"/>
</dbReference>
<gene>
    <name evidence="4" type="ORF">H2204_014327</name>
</gene>
<dbReference type="Pfam" id="PF08240">
    <property type="entry name" value="ADH_N"/>
    <property type="match status" value="1"/>
</dbReference>
<dbReference type="Proteomes" id="UP001172681">
    <property type="component" value="Unassembled WGS sequence"/>
</dbReference>
<sequence>MSPTNRAAWLPAPNEKLEIRPSEFVKPGPGEILIKNKAVSINPVDFYFQDGYSPTGKPRILGQDVAGEVVEVGEGATDFAQGRRVLAHVVGLGTGRPQDSGFQEYSIAPALSTCPIPDDMSFEQATVLPLAISTAAHGLFSSEYLGLPLPRHTVQDTGKTLLVWGAASSVGCVAVQLAVAAGVNVVATASQKNFDFCRQLGASEVFDYNSPSVVGDLTAALQKRDVIGAYDAISKRDTQLNTAQVLAQLGGGKLAVTLPPVDEIPATVTATGVYAVNIILNGKDKAIGHAIWHDFLPGALKSGQIKPMPKPLVFGHGLETLQGALDKLRAGVSALKVVVTL</sequence>
<feature type="domain" description="Enoyl reductase (ER)" evidence="3">
    <location>
        <begin position="12"/>
        <end position="339"/>
    </location>
</feature>
<evidence type="ECO:0000259" key="3">
    <source>
        <dbReference type="SMART" id="SM00829"/>
    </source>
</evidence>
<dbReference type="Gene3D" id="3.40.50.720">
    <property type="entry name" value="NAD(P)-binding Rossmann-like Domain"/>
    <property type="match status" value="1"/>
</dbReference>
<evidence type="ECO:0000313" key="4">
    <source>
        <dbReference type="EMBL" id="KAJ9614888.1"/>
    </source>
</evidence>
<dbReference type="InterPro" id="IPR011032">
    <property type="entry name" value="GroES-like_sf"/>
</dbReference>
<evidence type="ECO:0000256" key="1">
    <source>
        <dbReference type="ARBA" id="ARBA00008072"/>
    </source>
</evidence>
<proteinExistence type="inferred from homology"/>